<keyword evidence="4 8" id="KW-0812">Transmembrane</keyword>
<comment type="caution">
    <text evidence="10">The sequence shown here is derived from an EMBL/GenBank/DDBJ whole genome shotgun (WGS) entry which is preliminary data.</text>
</comment>
<feature type="region of interest" description="Disordered" evidence="7">
    <location>
        <begin position="1"/>
        <end position="51"/>
    </location>
</feature>
<evidence type="ECO:0000256" key="2">
    <source>
        <dbReference type="ARBA" id="ARBA00022448"/>
    </source>
</evidence>
<keyword evidence="5 8" id="KW-1133">Transmembrane helix</keyword>
<feature type="domain" description="Major facilitator superfamily (MFS) profile" evidence="9">
    <location>
        <begin position="68"/>
        <end position="470"/>
    </location>
</feature>
<evidence type="ECO:0000256" key="1">
    <source>
        <dbReference type="ARBA" id="ARBA00004651"/>
    </source>
</evidence>
<proteinExistence type="predicted"/>
<feature type="transmembrane region" description="Helical" evidence="8">
    <location>
        <begin position="378"/>
        <end position="400"/>
    </location>
</feature>
<feature type="transmembrane region" description="Helical" evidence="8">
    <location>
        <begin position="100"/>
        <end position="122"/>
    </location>
</feature>
<feature type="transmembrane region" description="Helical" evidence="8">
    <location>
        <begin position="158"/>
        <end position="177"/>
    </location>
</feature>
<reference evidence="11" key="2">
    <citation type="submission" date="2018-10" db="EMBL/GenBank/DDBJ databases">
        <authorList>
            <person name="Wang Y."/>
            <person name="Wang J."/>
            <person name="Yang X."/>
            <person name="Wang Z."/>
            <person name="Huang Y."/>
        </authorList>
    </citation>
    <scope>NUCLEOTIDE SEQUENCE [LARGE SCALE GENOMIC DNA]</scope>
    <source>
        <strain evidence="11">J015</strain>
    </source>
</reference>
<feature type="transmembrane region" description="Helical" evidence="8">
    <location>
        <begin position="71"/>
        <end position="94"/>
    </location>
</feature>
<feature type="transmembrane region" description="Helical" evidence="8">
    <location>
        <begin position="412"/>
        <end position="434"/>
    </location>
</feature>
<evidence type="ECO:0000259" key="9">
    <source>
        <dbReference type="PROSITE" id="PS50850"/>
    </source>
</evidence>
<feature type="transmembrane region" description="Helical" evidence="8">
    <location>
        <begin position="446"/>
        <end position="466"/>
    </location>
</feature>
<evidence type="ECO:0000313" key="10">
    <source>
        <dbReference type="EMBL" id="RKO23669.1"/>
    </source>
</evidence>
<keyword evidence="2" id="KW-0813">Transport</keyword>
<accession>A0A3B0FV02</accession>
<feature type="transmembrane region" description="Helical" evidence="8">
    <location>
        <begin position="345"/>
        <end position="366"/>
    </location>
</feature>
<dbReference type="PANTHER" id="PTHR23517:SF2">
    <property type="entry name" value="MULTIDRUG RESISTANCE PROTEIN MDTH"/>
    <property type="match status" value="1"/>
</dbReference>
<reference evidence="10 11" key="1">
    <citation type="submission" date="2018-10" db="EMBL/GenBank/DDBJ databases">
        <title>Genome-guide identification and characterization of bacteria that degrade polycyclic aromatic hydrocarbons and resist hexavalent chromium simultaneously.</title>
        <authorList>
            <person name="Feng H."/>
        </authorList>
    </citation>
    <scope>NUCLEOTIDE SEQUENCE [LARGE SCALE GENOMIC DNA]</scope>
    <source>
        <strain evidence="10 11">J015</strain>
    </source>
</reference>
<dbReference type="InterPro" id="IPR050171">
    <property type="entry name" value="MFS_Transporters"/>
</dbReference>
<dbReference type="SUPFAM" id="SSF103473">
    <property type="entry name" value="MFS general substrate transporter"/>
    <property type="match status" value="1"/>
</dbReference>
<dbReference type="CDD" id="cd17329">
    <property type="entry name" value="MFS_MdtH_MDR_like"/>
    <property type="match status" value="1"/>
</dbReference>
<dbReference type="GO" id="GO:0022857">
    <property type="term" value="F:transmembrane transporter activity"/>
    <property type="evidence" value="ECO:0007669"/>
    <property type="project" value="InterPro"/>
</dbReference>
<gene>
    <name evidence="10" type="ORF">D7Z96_10280</name>
</gene>
<feature type="transmembrane region" description="Helical" evidence="8">
    <location>
        <begin position="313"/>
        <end position="333"/>
    </location>
</feature>
<organism evidence="10 11">
    <name type="scientific">Pseudarthrobacter phenanthrenivorans</name>
    <name type="common">Arthrobacter phenanthrenivorans</name>
    <dbReference type="NCBI Taxonomy" id="361575"/>
    <lineage>
        <taxon>Bacteria</taxon>
        <taxon>Bacillati</taxon>
        <taxon>Actinomycetota</taxon>
        <taxon>Actinomycetes</taxon>
        <taxon>Micrococcales</taxon>
        <taxon>Micrococcaceae</taxon>
        <taxon>Pseudarthrobacter</taxon>
    </lineage>
</organism>
<keyword evidence="6 8" id="KW-0472">Membrane</keyword>
<feature type="transmembrane region" description="Helical" evidence="8">
    <location>
        <begin position="227"/>
        <end position="247"/>
    </location>
</feature>
<evidence type="ECO:0000313" key="11">
    <source>
        <dbReference type="Proteomes" id="UP000273159"/>
    </source>
</evidence>
<feature type="compositionally biased region" description="Basic residues" evidence="7">
    <location>
        <begin position="24"/>
        <end position="37"/>
    </location>
</feature>
<dbReference type="InterPro" id="IPR020846">
    <property type="entry name" value="MFS_dom"/>
</dbReference>
<dbReference type="AlphaFoldDB" id="A0A3B0FV02"/>
<protein>
    <submittedName>
        <fullName evidence="10">MFS transporter</fullName>
    </submittedName>
</protein>
<dbReference type="Pfam" id="PF07690">
    <property type="entry name" value="MFS_1"/>
    <property type="match status" value="1"/>
</dbReference>
<dbReference type="Proteomes" id="UP000273159">
    <property type="component" value="Unassembled WGS sequence"/>
</dbReference>
<dbReference type="InterPro" id="IPR011701">
    <property type="entry name" value="MFS"/>
</dbReference>
<sequence>MQQDRRPLTGPSCGARAHGPGAGKPRKSHNRRPRPGIKRPPAPRNRPGDRPVTVLRTAEQPATRPGPAPGLLLASQLIFNIGFYSVVPFLALVMTQDFGMTATAVGVVLGARVFSQQGLFLVGGMITDRWGPRHAMLVGCLVRVSGYLTLAMAGSFPLFLLGAVLTGMGGALFSPALESLVGQAEERRRDSSGKAPALFALLAICGEIGAVAGPLLGAVLLDVSFSWAALAGAGVFAVMSVVLWRHVPARVPSTRQMVPADEKPGARTDGIAVMLRDKRFVAFGALYSVNLLAYNQLYFGLPIELTRSGAGPAALAGLFAVASLLTVGLQWPVSRLTHRMGPGRALTAGFTIKGLAFATMAVFAQFPASGPLQLLPPLLLVAGLCLGHMCIGPVAMPLVLDFARGRRSGIYYGLLASLGGCAVLLGNFVLGPLYSGASQPGPDAVWPWAVMAALTVVPAVGLSRLLPAPR</sequence>
<feature type="transmembrane region" description="Helical" evidence="8">
    <location>
        <begin position="198"/>
        <end position="221"/>
    </location>
</feature>
<dbReference type="InterPro" id="IPR036259">
    <property type="entry name" value="MFS_trans_sf"/>
</dbReference>
<evidence type="ECO:0000256" key="5">
    <source>
        <dbReference type="ARBA" id="ARBA00022989"/>
    </source>
</evidence>
<evidence type="ECO:0000256" key="3">
    <source>
        <dbReference type="ARBA" id="ARBA00022475"/>
    </source>
</evidence>
<keyword evidence="3" id="KW-1003">Cell membrane</keyword>
<evidence type="ECO:0000256" key="8">
    <source>
        <dbReference type="SAM" id="Phobius"/>
    </source>
</evidence>
<evidence type="ECO:0000256" key="7">
    <source>
        <dbReference type="SAM" id="MobiDB-lite"/>
    </source>
</evidence>
<dbReference type="EMBL" id="RBNH01000008">
    <property type="protein sequence ID" value="RKO23669.1"/>
    <property type="molecule type" value="Genomic_DNA"/>
</dbReference>
<evidence type="ECO:0000256" key="4">
    <source>
        <dbReference type="ARBA" id="ARBA00022692"/>
    </source>
</evidence>
<dbReference type="PROSITE" id="PS50850">
    <property type="entry name" value="MFS"/>
    <property type="match status" value="1"/>
</dbReference>
<dbReference type="Gene3D" id="1.20.1250.20">
    <property type="entry name" value="MFS general substrate transporter like domains"/>
    <property type="match status" value="1"/>
</dbReference>
<feature type="transmembrane region" description="Helical" evidence="8">
    <location>
        <begin position="280"/>
        <end position="301"/>
    </location>
</feature>
<dbReference type="GO" id="GO:0005886">
    <property type="term" value="C:plasma membrane"/>
    <property type="evidence" value="ECO:0007669"/>
    <property type="project" value="UniProtKB-SubCell"/>
</dbReference>
<name>A0A3B0FV02_PSEPS</name>
<comment type="subcellular location">
    <subcellularLocation>
        <location evidence="1">Cell membrane</location>
        <topology evidence="1">Multi-pass membrane protein</topology>
    </subcellularLocation>
</comment>
<evidence type="ECO:0000256" key="6">
    <source>
        <dbReference type="ARBA" id="ARBA00023136"/>
    </source>
</evidence>
<dbReference type="PANTHER" id="PTHR23517">
    <property type="entry name" value="RESISTANCE PROTEIN MDTM, PUTATIVE-RELATED-RELATED"/>
    <property type="match status" value="1"/>
</dbReference>